<accession>A0A3P8S3A3</accession>
<sequence length="181" mass="20471">KITYPEPSQATLFNQTAVDSQAATENHTEAAKSAPDAESPQCLLLDSALPFCSYMVGERFVVPNYLNQSSLEEVRALLNEWAWLLRSHCHHSLEWFFCLLLVPKCGSLVPLPLLPCQSFCEVLRDSCWTLLDEGRLPVECHTLPDEEDDGYRCFPLTSDRNAYMQCLRSFRHFSLSAALLA</sequence>
<keyword evidence="2 3" id="KW-1015">Disulfide bond</keyword>
<evidence type="ECO:0000256" key="2">
    <source>
        <dbReference type="ARBA" id="ARBA00023157"/>
    </source>
</evidence>
<evidence type="ECO:0000256" key="3">
    <source>
        <dbReference type="PROSITE-ProRule" id="PRU00090"/>
    </source>
</evidence>
<evidence type="ECO:0000313" key="6">
    <source>
        <dbReference type="Proteomes" id="UP000265080"/>
    </source>
</evidence>
<reference evidence="5" key="3">
    <citation type="submission" date="2025-09" db="UniProtKB">
        <authorList>
            <consortium name="Ensembl"/>
        </authorList>
    </citation>
    <scope>IDENTIFICATION</scope>
</reference>
<protein>
    <recommendedName>
        <fullName evidence="4">FZ domain-containing protein</fullName>
    </recommendedName>
</protein>
<organism evidence="5 6">
    <name type="scientific">Amphiprion percula</name>
    <name type="common">Orange clownfish</name>
    <name type="synonym">Lutjanus percula</name>
    <dbReference type="NCBI Taxonomy" id="161767"/>
    <lineage>
        <taxon>Eukaryota</taxon>
        <taxon>Metazoa</taxon>
        <taxon>Chordata</taxon>
        <taxon>Craniata</taxon>
        <taxon>Vertebrata</taxon>
        <taxon>Euteleostomi</taxon>
        <taxon>Actinopterygii</taxon>
        <taxon>Neopterygii</taxon>
        <taxon>Teleostei</taxon>
        <taxon>Neoteleostei</taxon>
        <taxon>Acanthomorphata</taxon>
        <taxon>Ovalentaria</taxon>
        <taxon>Pomacentridae</taxon>
        <taxon>Amphiprion</taxon>
    </lineage>
</organism>
<dbReference type="GO" id="GO:0035567">
    <property type="term" value="P:non-canonical Wnt signaling pathway"/>
    <property type="evidence" value="ECO:0007669"/>
    <property type="project" value="TreeGrafter"/>
</dbReference>
<feature type="domain" description="FZ" evidence="4">
    <location>
        <begin position="37"/>
        <end position="156"/>
    </location>
</feature>
<keyword evidence="6" id="KW-1185">Reference proteome</keyword>
<dbReference type="Ensembl" id="ENSAPET00000007549.1">
    <property type="protein sequence ID" value="ENSAPEP00000007333.1"/>
    <property type="gene ID" value="ENSAPEG00000005286.1"/>
</dbReference>
<keyword evidence="1" id="KW-0217">Developmental protein</keyword>
<dbReference type="PANTHER" id="PTHR11309">
    <property type="entry name" value="FRIZZLED"/>
    <property type="match status" value="1"/>
</dbReference>
<dbReference type="GO" id="GO:0005886">
    <property type="term" value="C:plasma membrane"/>
    <property type="evidence" value="ECO:0007669"/>
    <property type="project" value="TreeGrafter"/>
</dbReference>
<dbReference type="InterPro" id="IPR020067">
    <property type="entry name" value="Frizzled_dom"/>
</dbReference>
<dbReference type="AlphaFoldDB" id="A0A3P8S3A3"/>
<evidence type="ECO:0000259" key="4">
    <source>
        <dbReference type="PROSITE" id="PS50038"/>
    </source>
</evidence>
<dbReference type="GO" id="GO:0060070">
    <property type="term" value="P:canonical Wnt signaling pathway"/>
    <property type="evidence" value="ECO:0007669"/>
    <property type="project" value="TreeGrafter"/>
</dbReference>
<evidence type="ECO:0000256" key="1">
    <source>
        <dbReference type="ARBA" id="ARBA00022473"/>
    </source>
</evidence>
<dbReference type="Pfam" id="PF01392">
    <property type="entry name" value="Fz"/>
    <property type="match status" value="1"/>
</dbReference>
<proteinExistence type="predicted"/>
<dbReference type="InterPro" id="IPR036790">
    <property type="entry name" value="Frizzled_dom_sf"/>
</dbReference>
<dbReference type="GO" id="GO:0017147">
    <property type="term" value="F:Wnt-protein binding"/>
    <property type="evidence" value="ECO:0007669"/>
    <property type="project" value="TreeGrafter"/>
</dbReference>
<dbReference type="PROSITE" id="PS50038">
    <property type="entry name" value="FZ"/>
    <property type="match status" value="1"/>
</dbReference>
<comment type="caution">
    <text evidence="3">Lacks conserved residue(s) required for the propagation of feature annotation.</text>
</comment>
<evidence type="ECO:0000313" key="5">
    <source>
        <dbReference type="Ensembl" id="ENSAPEP00000007333.1"/>
    </source>
</evidence>
<dbReference type="STRING" id="161767.ENSAPEP00000007333"/>
<dbReference type="GO" id="GO:0042813">
    <property type="term" value="F:Wnt receptor activity"/>
    <property type="evidence" value="ECO:0007669"/>
    <property type="project" value="TreeGrafter"/>
</dbReference>
<reference evidence="5 6" key="1">
    <citation type="submission" date="2018-03" db="EMBL/GenBank/DDBJ databases">
        <title>Finding Nemo's genes: A chromosome-scale reference assembly of the genome of the orange clownfish Amphiprion percula.</title>
        <authorList>
            <person name="Lehmann R."/>
        </authorList>
    </citation>
    <scope>NUCLEOTIDE SEQUENCE</scope>
</reference>
<dbReference type="InterPro" id="IPR015526">
    <property type="entry name" value="Frizzled/SFRP"/>
</dbReference>
<dbReference type="FunFam" id="1.10.2000.10:FF:000017">
    <property type="entry name" value="Alpha 1 type XVIII collagen"/>
    <property type="match status" value="1"/>
</dbReference>
<reference evidence="5" key="2">
    <citation type="submission" date="2025-08" db="UniProtKB">
        <authorList>
            <consortium name="Ensembl"/>
        </authorList>
    </citation>
    <scope>IDENTIFICATION</scope>
</reference>
<dbReference type="GeneTree" id="ENSGT00940000167200"/>
<dbReference type="Gene3D" id="1.10.2000.10">
    <property type="entry name" value="Frizzled cysteine-rich domain"/>
    <property type="match status" value="1"/>
</dbReference>
<name>A0A3P8S3A3_AMPPE</name>
<dbReference type="SMART" id="SM00063">
    <property type="entry name" value="FRI"/>
    <property type="match status" value="1"/>
</dbReference>
<feature type="disulfide bond" evidence="3">
    <location>
        <begin position="52"/>
        <end position="98"/>
    </location>
</feature>
<dbReference type="OMA" id="CSYMVGE"/>
<dbReference type="SUPFAM" id="SSF63501">
    <property type="entry name" value="Frizzled cysteine-rich domain"/>
    <property type="match status" value="1"/>
</dbReference>
<dbReference type="Proteomes" id="UP000265080">
    <property type="component" value="Chromosome 12"/>
</dbReference>
<feature type="disulfide bond" evidence="3">
    <location>
        <begin position="89"/>
        <end position="127"/>
    </location>
</feature>